<feature type="transmembrane region" description="Helical" evidence="6">
    <location>
        <begin position="174"/>
        <end position="194"/>
    </location>
</feature>
<evidence type="ECO:0000313" key="7">
    <source>
        <dbReference type="EMBL" id="QMW03044.1"/>
    </source>
</evidence>
<keyword evidence="4 6" id="KW-1133">Transmembrane helix</keyword>
<dbReference type="Gene3D" id="1.20.1070.10">
    <property type="entry name" value="Rhodopsin 7-helix transmembrane proteins"/>
    <property type="match status" value="1"/>
</dbReference>
<dbReference type="KEGG" id="sfol:H3H32_35055"/>
<proteinExistence type="inferred from homology"/>
<evidence type="ECO:0000256" key="4">
    <source>
        <dbReference type="ARBA" id="ARBA00022989"/>
    </source>
</evidence>
<protein>
    <submittedName>
        <fullName evidence="7">Bacteriorhodopsin</fullName>
    </submittedName>
</protein>
<feature type="transmembrane region" description="Helical" evidence="6">
    <location>
        <begin position="206"/>
        <end position="229"/>
    </location>
</feature>
<evidence type="ECO:0000256" key="5">
    <source>
        <dbReference type="ARBA" id="ARBA00023136"/>
    </source>
</evidence>
<comment type="similarity">
    <text evidence="2">Belongs to the archaeal/bacterial/fungal opsin family.</text>
</comment>
<dbReference type="InterPro" id="IPR001425">
    <property type="entry name" value="Arc/bac/fun_rhodopsins"/>
</dbReference>
<keyword evidence="8" id="KW-1185">Reference proteome</keyword>
<feature type="transmembrane region" description="Helical" evidence="6">
    <location>
        <begin position="112"/>
        <end position="134"/>
    </location>
</feature>
<evidence type="ECO:0000256" key="3">
    <source>
        <dbReference type="ARBA" id="ARBA00022692"/>
    </source>
</evidence>
<dbReference type="AlphaFoldDB" id="A0A7G5GW02"/>
<feature type="transmembrane region" description="Helical" evidence="6">
    <location>
        <begin position="54"/>
        <end position="76"/>
    </location>
</feature>
<organism evidence="7 8">
    <name type="scientific">Spirosoma foliorum</name>
    <dbReference type="NCBI Taxonomy" id="2710596"/>
    <lineage>
        <taxon>Bacteria</taxon>
        <taxon>Pseudomonadati</taxon>
        <taxon>Bacteroidota</taxon>
        <taxon>Cytophagia</taxon>
        <taxon>Cytophagales</taxon>
        <taxon>Cytophagaceae</taxon>
        <taxon>Spirosoma</taxon>
    </lineage>
</organism>
<reference evidence="7 8" key="1">
    <citation type="submission" date="2020-07" db="EMBL/GenBank/DDBJ databases">
        <title>Spirosoma foliorum sp. nov., isolated from the leaves on the Nejang mountain Korea, Republic of.</title>
        <authorList>
            <person name="Ho H."/>
            <person name="Lee Y.-J."/>
            <person name="Nurcahyanto D.-A."/>
            <person name="Kim S.-G."/>
        </authorList>
    </citation>
    <scope>NUCLEOTIDE SEQUENCE [LARGE SCALE GENOMIC DNA]</scope>
    <source>
        <strain evidence="7 8">PL0136</strain>
    </source>
</reference>
<feature type="transmembrane region" description="Helical" evidence="6">
    <location>
        <begin position="141"/>
        <end position="159"/>
    </location>
</feature>
<dbReference type="Pfam" id="PF01036">
    <property type="entry name" value="Bac_rhodopsin"/>
    <property type="match status" value="1"/>
</dbReference>
<comment type="subcellular location">
    <subcellularLocation>
        <location evidence="1">Membrane</location>
        <topology evidence="1">Multi-pass membrane protein</topology>
    </subcellularLocation>
</comment>
<evidence type="ECO:0000256" key="2">
    <source>
        <dbReference type="ARBA" id="ARBA00008130"/>
    </source>
</evidence>
<gene>
    <name evidence="7" type="ORF">H3H32_35055</name>
</gene>
<dbReference type="SMART" id="SM01021">
    <property type="entry name" value="Bac_rhodopsin"/>
    <property type="match status" value="1"/>
</dbReference>
<dbReference type="Proteomes" id="UP000515369">
    <property type="component" value="Chromosome"/>
</dbReference>
<keyword evidence="3 6" id="KW-0812">Transmembrane</keyword>
<accession>A0A7G5GW02</accession>
<name>A0A7G5GW02_9BACT</name>
<feature type="transmembrane region" description="Helical" evidence="6">
    <location>
        <begin position="235"/>
        <end position="258"/>
    </location>
</feature>
<dbReference type="RefSeq" id="WP_182460332.1">
    <property type="nucleotide sequence ID" value="NZ_CP059732.1"/>
</dbReference>
<feature type="transmembrane region" description="Helical" evidence="6">
    <location>
        <begin position="20"/>
        <end position="42"/>
    </location>
</feature>
<evidence type="ECO:0000256" key="6">
    <source>
        <dbReference type="SAM" id="Phobius"/>
    </source>
</evidence>
<evidence type="ECO:0000256" key="1">
    <source>
        <dbReference type="ARBA" id="ARBA00004141"/>
    </source>
</evidence>
<sequence length="267" mass="30134">MEVTNTFIPTAGTVGIFSMVTYFFLVVAAFAFLGTFIISLITPRISSPEQRNSLEPNSFILTTISTAIAGLTYYLIQSYYHDMLAEMATVSDANDRQTLIRESYNAIGQYRYIAWFITTPLLLVQLIALLRLPFNTYKRQLLGLIMATIFMVFASYIGHEQLSFDNEIETVPKLVWGLIALIDYVTIAFTLNKLWKEAGSQAHPAFRLSALTVAGTWGIYFIGYFLTLAPIDFNWIHVVFTITDLISLIGIGIVVYLVNSNRWQTNT</sequence>
<keyword evidence="5 6" id="KW-0472">Membrane</keyword>
<dbReference type="SUPFAM" id="SSF81321">
    <property type="entry name" value="Family A G protein-coupled receptor-like"/>
    <property type="match status" value="1"/>
</dbReference>
<dbReference type="GO" id="GO:0016020">
    <property type="term" value="C:membrane"/>
    <property type="evidence" value="ECO:0007669"/>
    <property type="project" value="UniProtKB-SubCell"/>
</dbReference>
<evidence type="ECO:0000313" key="8">
    <source>
        <dbReference type="Proteomes" id="UP000515369"/>
    </source>
</evidence>
<dbReference type="EMBL" id="CP059732">
    <property type="protein sequence ID" value="QMW03044.1"/>
    <property type="molecule type" value="Genomic_DNA"/>
</dbReference>